<dbReference type="AlphaFoldDB" id="A0AAJ0MGY3"/>
<comment type="caution">
    <text evidence="2">The sequence shown here is derived from an EMBL/GenBank/DDBJ whole genome shotgun (WGS) entry which is preliminary data.</text>
</comment>
<organism evidence="2 3">
    <name type="scientific">Lasiosphaeria hispida</name>
    <dbReference type="NCBI Taxonomy" id="260671"/>
    <lineage>
        <taxon>Eukaryota</taxon>
        <taxon>Fungi</taxon>
        <taxon>Dikarya</taxon>
        <taxon>Ascomycota</taxon>
        <taxon>Pezizomycotina</taxon>
        <taxon>Sordariomycetes</taxon>
        <taxon>Sordariomycetidae</taxon>
        <taxon>Sordariales</taxon>
        <taxon>Lasiosphaeriaceae</taxon>
        <taxon>Lasiosphaeria</taxon>
    </lineage>
</organism>
<evidence type="ECO:0000313" key="3">
    <source>
        <dbReference type="Proteomes" id="UP001275084"/>
    </source>
</evidence>
<name>A0AAJ0MGY3_9PEZI</name>
<feature type="compositionally biased region" description="Low complexity" evidence="1">
    <location>
        <begin position="19"/>
        <end position="32"/>
    </location>
</feature>
<gene>
    <name evidence="2" type="ORF">B0T25DRAFT_579949</name>
</gene>
<reference evidence="2" key="2">
    <citation type="submission" date="2023-06" db="EMBL/GenBank/DDBJ databases">
        <authorList>
            <consortium name="Lawrence Berkeley National Laboratory"/>
            <person name="Haridas S."/>
            <person name="Hensen N."/>
            <person name="Bonometti L."/>
            <person name="Westerberg I."/>
            <person name="Brannstrom I.O."/>
            <person name="Guillou S."/>
            <person name="Cros-Aarteil S."/>
            <person name="Calhoun S."/>
            <person name="Kuo A."/>
            <person name="Mondo S."/>
            <person name="Pangilinan J."/>
            <person name="Riley R."/>
            <person name="Labutti K."/>
            <person name="Andreopoulos B."/>
            <person name="Lipzen A."/>
            <person name="Chen C."/>
            <person name="Yanf M."/>
            <person name="Daum C."/>
            <person name="Ng V."/>
            <person name="Clum A."/>
            <person name="Steindorff A."/>
            <person name="Ohm R."/>
            <person name="Martin F."/>
            <person name="Silar P."/>
            <person name="Natvig D."/>
            <person name="Lalanne C."/>
            <person name="Gautier V."/>
            <person name="Ament-Velasquez S.L."/>
            <person name="Kruys A."/>
            <person name="Hutchinson M.I."/>
            <person name="Powell A.J."/>
            <person name="Barry K."/>
            <person name="Miller A.N."/>
            <person name="Grigoriev I.V."/>
            <person name="Debuchy R."/>
            <person name="Gladieux P."/>
            <person name="Thoren M.H."/>
            <person name="Johannesson H."/>
        </authorList>
    </citation>
    <scope>NUCLEOTIDE SEQUENCE</scope>
    <source>
        <strain evidence="2">CBS 955.72</strain>
    </source>
</reference>
<sequence>MGGRPSTRSVPEQQRAHQSHQPTHQQSQTTESLGHSSSNMSSICVQPPSHATVNTTLYPPIVAKVSTATIDAHSAWTYAQICLIDGSGQVIDREDPPLRLGSMSTTASPLYLSEQGGRRRGGGSSSSSSGGSGSNSSSHMYFQFPDVQVTQPGIYSLGVVVQYIDKNTGQVEILVQLHTERVTVHEEQVAVGRPSAKEKRILDGLSATNC</sequence>
<feature type="compositionally biased region" description="Low complexity" evidence="1">
    <location>
        <begin position="125"/>
        <end position="137"/>
    </location>
</feature>
<dbReference type="Proteomes" id="UP001275084">
    <property type="component" value="Unassembled WGS sequence"/>
</dbReference>
<feature type="region of interest" description="Disordered" evidence="1">
    <location>
        <begin position="95"/>
        <end position="137"/>
    </location>
</feature>
<feature type="compositionally biased region" description="Polar residues" evidence="1">
    <location>
        <begin position="33"/>
        <end position="47"/>
    </location>
</feature>
<keyword evidence="3" id="KW-1185">Reference proteome</keyword>
<evidence type="ECO:0000256" key="1">
    <source>
        <dbReference type="SAM" id="MobiDB-lite"/>
    </source>
</evidence>
<feature type="compositionally biased region" description="Polar residues" evidence="1">
    <location>
        <begin position="1"/>
        <end position="12"/>
    </location>
</feature>
<accession>A0AAJ0MGY3</accession>
<evidence type="ECO:0000313" key="2">
    <source>
        <dbReference type="EMBL" id="KAK3357973.1"/>
    </source>
</evidence>
<feature type="region of interest" description="Disordered" evidence="1">
    <location>
        <begin position="1"/>
        <end position="47"/>
    </location>
</feature>
<evidence type="ECO:0008006" key="4">
    <source>
        <dbReference type="Google" id="ProtNLM"/>
    </source>
</evidence>
<protein>
    <recommendedName>
        <fullName evidence="4">Velvet domain-containing protein</fullName>
    </recommendedName>
</protein>
<proteinExistence type="predicted"/>
<reference evidence="2" key="1">
    <citation type="journal article" date="2023" name="Mol. Phylogenet. Evol.">
        <title>Genome-scale phylogeny and comparative genomics of the fungal order Sordariales.</title>
        <authorList>
            <person name="Hensen N."/>
            <person name="Bonometti L."/>
            <person name="Westerberg I."/>
            <person name="Brannstrom I.O."/>
            <person name="Guillou S."/>
            <person name="Cros-Aarteil S."/>
            <person name="Calhoun S."/>
            <person name="Haridas S."/>
            <person name="Kuo A."/>
            <person name="Mondo S."/>
            <person name="Pangilinan J."/>
            <person name="Riley R."/>
            <person name="LaButti K."/>
            <person name="Andreopoulos B."/>
            <person name="Lipzen A."/>
            <person name="Chen C."/>
            <person name="Yan M."/>
            <person name="Daum C."/>
            <person name="Ng V."/>
            <person name="Clum A."/>
            <person name="Steindorff A."/>
            <person name="Ohm R.A."/>
            <person name="Martin F."/>
            <person name="Silar P."/>
            <person name="Natvig D.O."/>
            <person name="Lalanne C."/>
            <person name="Gautier V."/>
            <person name="Ament-Velasquez S.L."/>
            <person name="Kruys A."/>
            <person name="Hutchinson M.I."/>
            <person name="Powell A.J."/>
            <person name="Barry K."/>
            <person name="Miller A.N."/>
            <person name="Grigoriev I.V."/>
            <person name="Debuchy R."/>
            <person name="Gladieux P."/>
            <person name="Hiltunen Thoren M."/>
            <person name="Johannesson H."/>
        </authorList>
    </citation>
    <scope>NUCLEOTIDE SEQUENCE</scope>
    <source>
        <strain evidence="2">CBS 955.72</strain>
    </source>
</reference>
<dbReference type="EMBL" id="JAUIQD010000003">
    <property type="protein sequence ID" value="KAK3357973.1"/>
    <property type="molecule type" value="Genomic_DNA"/>
</dbReference>